<organism evidence="1 2">
    <name type="scientific">Mycena albidolilacea</name>
    <dbReference type="NCBI Taxonomy" id="1033008"/>
    <lineage>
        <taxon>Eukaryota</taxon>
        <taxon>Fungi</taxon>
        <taxon>Dikarya</taxon>
        <taxon>Basidiomycota</taxon>
        <taxon>Agaricomycotina</taxon>
        <taxon>Agaricomycetes</taxon>
        <taxon>Agaricomycetidae</taxon>
        <taxon>Agaricales</taxon>
        <taxon>Marasmiineae</taxon>
        <taxon>Mycenaceae</taxon>
        <taxon>Mycena</taxon>
    </lineage>
</organism>
<protein>
    <submittedName>
        <fullName evidence="1">Uncharacterized protein</fullName>
    </submittedName>
</protein>
<name>A0AAD6ZW18_9AGAR</name>
<gene>
    <name evidence="1" type="ORF">DFH08DRAFT_1010974</name>
</gene>
<evidence type="ECO:0000313" key="2">
    <source>
        <dbReference type="Proteomes" id="UP001218218"/>
    </source>
</evidence>
<dbReference type="AlphaFoldDB" id="A0AAD6ZW18"/>
<sequence>MTQPINPLLIPELIEKCIVHVGSEPQHLKACALVSSLALGARSAAFYLQEDNYNSTANPGDHPYRGLENIFRTSPHLVPYIRQVRLLFRDDRSVEWLSKIGSLPFTHLKHVHVLTLTLTIPAAKVFRKLFSLITLCCVELEYIFSGSAFFQLLWESCSPSIPHLRLGCTHTGPIHPTSHQSSSPIPLKSLRLMEPSSTDDRLSHDICPFDFSKLSVLSIAGHTSVVGWRLLANTRPETETSQASSVPINLSLLSNLSVLYIRIPQPGIADSMALDTLDNHVLLSHPLDNPQLSIPTGVTQAQYLYFRAGGSPSKPTTGRGA</sequence>
<accession>A0AAD6ZW18</accession>
<reference evidence="1" key="1">
    <citation type="submission" date="2023-03" db="EMBL/GenBank/DDBJ databases">
        <title>Massive genome expansion in bonnet fungi (Mycena s.s.) driven by repeated elements and novel gene families across ecological guilds.</title>
        <authorList>
            <consortium name="Lawrence Berkeley National Laboratory"/>
            <person name="Harder C.B."/>
            <person name="Miyauchi S."/>
            <person name="Viragh M."/>
            <person name="Kuo A."/>
            <person name="Thoen E."/>
            <person name="Andreopoulos B."/>
            <person name="Lu D."/>
            <person name="Skrede I."/>
            <person name="Drula E."/>
            <person name="Henrissat B."/>
            <person name="Morin E."/>
            <person name="Kohler A."/>
            <person name="Barry K."/>
            <person name="LaButti K."/>
            <person name="Morin E."/>
            <person name="Salamov A."/>
            <person name="Lipzen A."/>
            <person name="Mereny Z."/>
            <person name="Hegedus B."/>
            <person name="Baldrian P."/>
            <person name="Stursova M."/>
            <person name="Weitz H."/>
            <person name="Taylor A."/>
            <person name="Grigoriev I.V."/>
            <person name="Nagy L.G."/>
            <person name="Martin F."/>
            <person name="Kauserud H."/>
        </authorList>
    </citation>
    <scope>NUCLEOTIDE SEQUENCE</scope>
    <source>
        <strain evidence="1">CBHHK002</strain>
    </source>
</reference>
<dbReference type="EMBL" id="JARIHO010000024">
    <property type="protein sequence ID" value="KAJ7342707.1"/>
    <property type="molecule type" value="Genomic_DNA"/>
</dbReference>
<evidence type="ECO:0000313" key="1">
    <source>
        <dbReference type="EMBL" id="KAJ7342707.1"/>
    </source>
</evidence>
<dbReference type="Proteomes" id="UP001218218">
    <property type="component" value="Unassembled WGS sequence"/>
</dbReference>
<keyword evidence="2" id="KW-1185">Reference proteome</keyword>
<proteinExistence type="predicted"/>
<comment type="caution">
    <text evidence="1">The sequence shown here is derived from an EMBL/GenBank/DDBJ whole genome shotgun (WGS) entry which is preliminary data.</text>
</comment>